<dbReference type="PANTHER" id="PTHR30237">
    <property type="entry name" value="MURAMOYLTETRAPEPTIDE CARBOXYPEPTIDASE"/>
    <property type="match status" value="1"/>
</dbReference>
<accession>A0A0R1MKQ0</accession>
<dbReference type="PIRSF" id="PIRSF028757">
    <property type="entry name" value="LD-carboxypeptidase"/>
    <property type="match status" value="1"/>
</dbReference>
<dbReference type="PATRIC" id="fig|1423777.3.peg.577"/>
<comment type="caution">
    <text evidence="9">The sequence shown here is derived from an EMBL/GenBank/DDBJ whole genome shotgun (WGS) entry which is preliminary data.</text>
</comment>
<keyword evidence="3" id="KW-0645">Protease</keyword>
<dbReference type="SUPFAM" id="SSF52317">
    <property type="entry name" value="Class I glutamine amidotransferase-like"/>
    <property type="match status" value="1"/>
</dbReference>
<dbReference type="GO" id="GO:0004180">
    <property type="term" value="F:carboxypeptidase activity"/>
    <property type="evidence" value="ECO:0007669"/>
    <property type="project" value="UniProtKB-KW"/>
</dbReference>
<evidence type="ECO:0000313" key="10">
    <source>
        <dbReference type="Proteomes" id="UP000051686"/>
    </source>
</evidence>
<proteinExistence type="inferred from homology"/>
<dbReference type="GO" id="GO:0008236">
    <property type="term" value="F:serine-type peptidase activity"/>
    <property type="evidence" value="ECO:0007669"/>
    <property type="project" value="UniProtKB-KW"/>
</dbReference>
<evidence type="ECO:0000259" key="8">
    <source>
        <dbReference type="Pfam" id="PF17676"/>
    </source>
</evidence>
<dbReference type="SUPFAM" id="SSF141986">
    <property type="entry name" value="LD-carboxypeptidase A C-terminal domain-like"/>
    <property type="match status" value="1"/>
</dbReference>
<dbReference type="Pfam" id="PF02016">
    <property type="entry name" value="Peptidase_S66"/>
    <property type="match status" value="1"/>
</dbReference>
<dbReference type="RefSeq" id="WP_057895534.1">
    <property type="nucleotide sequence ID" value="NZ_AZEH01000020.1"/>
</dbReference>
<evidence type="ECO:0000256" key="1">
    <source>
        <dbReference type="ARBA" id="ARBA00010233"/>
    </source>
</evidence>
<sequence>MDKNLSAGDTIALVANSDPLLLSEKTLVSELVKLLENWKLKVKLSPILYSSGLDLAPVKARIMNQAFADQNVKVIFDLSGGNMANTILPFLNFTALHKTPKLFCGYSDLTSVLNALYAQVQVPACLFQIKTLVQDNSGKQARLFYDTFFKKSTELYHFDYSFIRGNNAAGKIIGGNIRCFLKLAGTKFFPDLSGKILFLESYSGQLPLLFSQFSQLTQLPHFSKLAAIMLGTFTKYEQSKPSFPPAELLAASLPASCHFPIIQTDKIGHSKTSRALLLGKRYSF</sequence>
<feature type="active site" description="Charge relay system" evidence="6">
    <location>
        <position position="269"/>
    </location>
</feature>
<feature type="active site" description="Nucleophile" evidence="6">
    <location>
        <position position="107"/>
    </location>
</feature>
<keyword evidence="4" id="KW-0378">Hydrolase</keyword>
<organism evidence="9 10">
    <name type="scientific">Liquorilactobacillus oeni DSM 19972</name>
    <dbReference type="NCBI Taxonomy" id="1423777"/>
    <lineage>
        <taxon>Bacteria</taxon>
        <taxon>Bacillati</taxon>
        <taxon>Bacillota</taxon>
        <taxon>Bacilli</taxon>
        <taxon>Lactobacillales</taxon>
        <taxon>Lactobacillaceae</taxon>
        <taxon>Liquorilactobacillus</taxon>
    </lineage>
</organism>
<evidence type="ECO:0000256" key="6">
    <source>
        <dbReference type="PIRSR" id="PIRSR028757-1"/>
    </source>
</evidence>
<feature type="domain" description="LD-carboxypeptidase N-terminal" evidence="7">
    <location>
        <begin position="11"/>
        <end position="123"/>
    </location>
</feature>
<dbReference type="GO" id="GO:0006508">
    <property type="term" value="P:proteolysis"/>
    <property type="evidence" value="ECO:0007669"/>
    <property type="project" value="UniProtKB-KW"/>
</dbReference>
<name>A0A0R1MKQ0_9LACO</name>
<dbReference type="InterPro" id="IPR029062">
    <property type="entry name" value="Class_I_gatase-like"/>
</dbReference>
<dbReference type="InterPro" id="IPR040921">
    <property type="entry name" value="Peptidase_S66C"/>
</dbReference>
<dbReference type="CDD" id="cd07025">
    <property type="entry name" value="Peptidase_S66"/>
    <property type="match status" value="1"/>
</dbReference>
<keyword evidence="10" id="KW-1185">Reference proteome</keyword>
<dbReference type="STRING" id="1423777.FD46_GL000558"/>
<reference evidence="9 10" key="1">
    <citation type="journal article" date="2015" name="Genome Announc.">
        <title>Expanding the biotechnology potential of lactobacilli through comparative genomics of 213 strains and associated genera.</title>
        <authorList>
            <person name="Sun Z."/>
            <person name="Harris H.M."/>
            <person name="McCann A."/>
            <person name="Guo C."/>
            <person name="Argimon S."/>
            <person name="Zhang W."/>
            <person name="Yang X."/>
            <person name="Jeffery I.B."/>
            <person name="Cooney J.C."/>
            <person name="Kagawa T.F."/>
            <person name="Liu W."/>
            <person name="Song Y."/>
            <person name="Salvetti E."/>
            <person name="Wrobel A."/>
            <person name="Rasinkangas P."/>
            <person name="Parkhill J."/>
            <person name="Rea M.C."/>
            <person name="O'Sullivan O."/>
            <person name="Ritari J."/>
            <person name="Douillard F.P."/>
            <person name="Paul Ross R."/>
            <person name="Yang R."/>
            <person name="Briner A.E."/>
            <person name="Felis G.E."/>
            <person name="de Vos W.M."/>
            <person name="Barrangou R."/>
            <person name="Klaenhammer T.R."/>
            <person name="Caufield P.W."/>
            <person name="Cui Y."/>
            <person name="Zhang H."/>
            <person name="O'Toole P.W."/>
        </authorList>
    </citation>
    <scope>NUCLEOTIDE SEQUENCE [LARGE SCALE GENOMIC DNA]</scope>
    <source>
        <strain evidence="9 10">DSM 19972</strain>
    </source>
</reference>
<evidence type="ECO:0000256" key="2">
    <source>
        <dbReference type="ARBA" id="ARBA00022645"/>
    </source>
</evidence>
<keyword evidence="5" id="KW-0720">Serine protease</keyword>
<gene>
    <name evidence="9" type="ORF">FD46_GL000558</name>
</gene>
<dbReference type="Proteomes" id="UP000051686">
    <property type="component" value="Unassembled WGS sequence"/>
</dbReference>
<feature type="active site" description="Charge relay system" evidence="6">
    <location>
        <position position="200"/>
    </location>
</feature>
<evidence type="ECO:0000313" key="9">
    <source>
        <dbReference type="EMBL" id="KRL05802.1"/>
    </source>
</evidence>
<dbReference type="EMBL" id="AZEH01000020">
    <property type="protein sequence ID" value="KRL05802.1"/>
    <property type="molecule type" value="Genomic_DNA"/>
</dbReference>
<evidence type="ECO:0000256" key="3">
    <source>
        <dbReference type="ARBA" id="ARBA00022670"/>
    </source>
</evidence>
<dbReference type="InterPro" id="IPR027461">
    <property type="entry name" value="Carboxypeptidase_A_C_sf"/>
</dbReference>
<keyword evidence="2 9" id="KW-0121">Carboxypeptidase</keyword>
<dbReference type="InterPro" id="IPR027478">
    <property type="entry name" value="LdcA_N"/>
</dbReference>
<feature type="domain" description="LD-carboxypeptidase C-terminal" evidence="8">
    <location>
        <begin position="170"/>
        <end position="282"/>
    </location>
</feature>
<evidence type="ECO:0000256" key="4">
    <source>
        <dbReference type="ARBA" id="ARBA00022801"/>
    </source>
</evidence>
<dbReference type="InterPro" id="IPR003507">
    <property type="entry name" value="S66_fam"/>
</dbReference>
<protein>
    <submittedName>
        <fullName evidence="9">Ld-carboxypeptidase</fullName>
    </submittedName>
</protein>
<dbReference type="Gene3D" id="3.40.50.10740">
    <property type="entry name" value="Class I glutamine amidotransferase-like"/>
    <property type="match status" value="1"/>
</dbReference>
<dbReference type="Gene3D" id="3.50.30.60">
    <property type="entry name" value="LD-carboxypeptidase A C-terminal domain-like"/>
    <property type="match status" value="1"/>
</dbReference>
<dbReference type="PANTHER" id="PTHR30237:SF2">
    <property type="entry name" value="MUREIN TETRAPEPTIDE CARBOXYPEPTIDASE"/>
    <property type="match status" value="1"/>
</dbReference>
<evidence type="ECO:0000259" key="7">
    <source>
        <dbReference type="Pfam" id="PF02016"/>
    </source>
</evidence>
<dbReference type="OrthoDB" id="9807329at2"/>
<dbReference type="InterPro" id="IPR040449">
    <property type="entry name" value="Peptidase_S66_N"/>
</dbReference>
<dbReference type="Pfam" id="PF17676">
    <property type="entry name" value="Peptidase_S66C"/>
    <property type="match status" value="1"/>
</dbReference>
<evidence type="ECO:0000256" key="5">
    <source>
        <dbReference type="ARBA" id="ARBA00022825"/>
    </source>
</evidence>
<comment type="similarity">
    <text evidence="1">Belongs to the peptidase S66 family.</text>
</comment>
<dbReference type="AlphaFoldDB" id="A0A0R1MKQ0"/>